<sequence length="232" mass="26617">LPDLVEKVNGIEASIQGLSAKYDTILSKLDEQSSDVSALKRRVEYLELDSPTGATASSEQMKFQLNELEQYNRRLNIEVHGMAKEEHENLLERMNILACNLGLPELANSDLNALYRLPSRPGKEPVVIAQFVSNSLKEKWIESRSRLRTKEPKLRFFDHLTPTNKRLLWLARQRCEERGYRFVWQKNGHIFVRKSEGERAIRICDEGDLEKIEGPSWNGKKVITALNGSLNV</sequence>
<dbReference type="Pfam" id="PF25298">
    <property type="entry name" value="Baculo_FP_2nd"/>
    <property type="match status" value="1"/>
</dbReference>
<keyword evidence="1" id="KW-0175">Coiled coil</keyword>
<feature type="non-terminal residue" evidence="3">
    <location>
        <position position="1"/>
    </location>
</feature>
<accession>A0A147BC58</accession>
<dbReference type="InterPro" id="IPR057251">
    <property type="entry name" value="FP_C"/>
</dbReference>
<name>A0A147BC58_IXORI</name>
<reference evidence="3" key="1">
    <citation type="journal article" date="2018" name="PLoS Negl. Trop. Dis.">
        <title>Sialome diversity of ticks revealed by RNAseq of single tick salivary glands.</title>
        <authorList>
            <person name="Perner J."/>
            <person name="Kropackova S."/>
            <person name="Kopacek P."/>
            <person name="Ribeiro J.M."/>
        </authorList>
    </citation>
    <scope>NUCLEOTIDE SEQUENCE</scope>
    <source>
        <strain evidence="3">Siblings of single egg batch collected in Ceske Budejovice</strain>
        <tissue evidence="3">Salivary glands</tissue>
    </source>
</reference>
<protein>
    <submittedName>
        <fullName evidence="3">Putative crack-1 is transposable element</fullName>
    </submittedName>
</protein>
<evidence type="ECO:0000256" key="1">
    <source>
        <dbReference type="SAM" id="Coils"/>
    </source>
</evidence>
<evidence type="ECO:0000313" key="3">
    <source>
        <dbReference type="EMBL" id="JAR87925.1"/>
    </source>
</evidence>
<evidence type="ECO:0000259" key="2">
    <source>
        <dbReference type="Pfam" id="PF25298"/>
    </source>
</evidence>
<dbReference type="EMBL" id="GEGO01007479">
    <property type="protein sequence ID" value="JAR87925.1"/>
    <property type="molecule type" value="Transcribed_RNA"/>
</dbReference>
<feature type="coiled-coil region" evidence="1">
    <location>
        <begin position="58"/>
        <end position="85"/>
    </location>
</feature>
<feature type="domain" description="FP protein C-terminal" evidence="2">
    <location>
        <begin position="161"/>
        <end position="212"/>
    </location>
</feature>
<organism evidence="3">
    <name type="scientific">Ixodes ricinus</name>
    <name type="common">Common tick</name>
    <name type="synonym">Acarus ricinus</name>
    <dbReference type="NCBI Taxonomy" id="34613"/>
    <lineage>
        <taxon>Eukaryota</taxon>
        <taxon>Metazoa</taxon>
        <taxon>Ecdysozoa</taxon>
        <taxon>Arthropoda</taxon>
        <taxon>Chelicerata</taxon>
        <taxon>Arachnida</taxon>
        <taxon>Acari</taxon>
        <taxon>Parasitiformes</taxon>
        <taxon>Ixodida</taxon>
        <taxon>Ixodoidea</taxon>
        <taxon>Ixodidae</taxon>
        <taxon>Ixodinae</taxon>
        <taxon>Ixodes</taxon>
    </lineage>
</organism>
<dbReference type="AlphaFoldDB" id="A0A147BC58"/>
<proteinExistence type="predicted"/>